<dbReference type="EMBL" id="VIBQ01000073">
    <property type="protein sequence ID" value="KAB8611427.1"/>
    <property type="molecule type" value="Genomic_DNA"/>
</dbReference>
<accession>A0A5N6L2P7</accession>
<proteinExistence type="predicted"/>
<organism evidence="1 2">
    <name type="scientific">Carpinus fangiana</name>
    <dbReference type="NCBI Taxonomy" id="176857"/>
    <lineage>
        <taxon>Eukaryota</taxon>
        <taxon>Viridiplantae</taxon>
        <taxon>Streptophyta</taxon>
        <taxon>Embryophyta</taxon>
        <taxon>Tracheophyta</taxon>
        <taxon>Spermatophyta</taxon>
        <taxon>Magnoliopsida</taxon>
        <taxon>eudicotyledons</taxon>
        <taxon>Gunneridae</taxon>
        <taxon>Pentapetalae</taxon>
        <taxon>rosids</taxon>
        <taxon>fabids</taxon>
        <taxon>Fagales</taxon>
        <taxon>Betulaceae</taxon>
        <taxon>Carpinus</taxon>
    </lineage>
</organism>
<evidence type="ECO:0000313" key="2">
    <source>
        <dbReference type="Proteomes" id="UP000327013"/>
    </source>
</evidence>
<comment type="caution">
    <text evidence="1">The sequence shown here is derived from an EMBL/GenBank/DDBJ whole genome shotgun (WGS) entry which is preliminary data.</text>
</comment>
<keyword evidence="2" id="KW-1185">Reference proteome</keyword>
<protein>
    <submittedName>
        <fullName evidence="1">Uncharacterized protein</fullName>
    </submittedName>
</protein>
<sequence length="477" mass="52558">MLDRAISTLLNATLIVWGFRRVVGWVAEAKGKVLVVLPIFFVSKKLWCTITISNTTHTFVLTAVASFSDLPYLSDDYETHPSSETTAPVEDRVAFDISASPTPGRDQCVHGHHWLVSVGLSSHSTQHAACARRGANLREPPHQVNSQRGKPSTIRSSRAKAAFSNSTHVCIIFYMVKTFHSGTSTAPTHVLSKAYGIFSYSRVQNDVICQGRSFFRAAKFDQCLTFLTFPEICLTERCPGQPIVTCVGQAAMEHRRFGLLCAPKYPDCKAGVHEKCRQDWTIGSRPQSTTPSQYAWLQLHLAQRREATNVTNRVVRAEAVKISSPNLARDNSSKVSQALAYSQDKPAIFVQTITRHIAPLCVCDLPQRGQHSKVSGSEIAFGCGCSSSRHGRANGRCVPPSRSKNETLKAVECKTHDEAATLKVRTCPVGKIKPFRRGSGHGARLHVPFGVSVEPDDRHQTPALRHLATRPSEMCYV</sequence>
<name>A0A5N6L2P7_9ROSI</name>
<reference evidence="1 2" key="1">
    <citation type="submission" date="2019-06" db="EMBL/GenBank/DDBJ databases">
        <title>A chromosomal-level reference genome of Carpinus fangiana (Coryloideae, Betulaceae).</title>
        <authorList>
            <person name="Yang X."/>
            <person name="Wang Z."/>
            <person name="Zhang L."/>
            <person name="Hao G."/>
            <person name="Liu J."/>
            <person name="Yang Y."/>
        </authorList>
    </citation>
    <scope>NUCLEOTIDE SEQUENCE [LARGE SCALE GENOMIC DNA]</scope>
    <source>
        <strain evidence="1">Cfa_2016G</strain>
        <tissue evidence="1">Leaf</tissue>
    </source>
</reference>
<dbReference type="AlphaFoldDB" id="A0A5N6L2P7"/>
<evidence type="ECO:0000313" key="1">
    <source>
        <dbReference type="EMBL" id="KAB8611427.1"/>
    </source>
</evidence>
<dbReference type="Proteomes" id="UP000327013">
    <property type="component" value="Unassembled WGS sequence"/>
</dbReference>
<gene>
    <name evidence="1" type="ORF">FH972_025932</name>
</gene>